<dbReference type="InterPro" id="IPR003838">
    <property type="entry name" value="ABC3_permease_C"/>
</dbReference>
<gene>
    <name evidence="8" type="ORF">LPMP_230490</name>
</gene>
<evidence type="ECO:0000256" key="6">
    <source>
        <dbReference type="SAM" id="Phobius"/>
    </source>
</evidence>
<feature type="transmembrane region" description="Helical" evidence="6">
    <location>
        <begin position="393"/>
        <end position="420"/>
    </location>
</feature>
<feature type="transmembrane region" description="Helical" evidence="6">
    <location>
        <begin position="546"/>
        <end position="567"/>
    </location>
</feature>
<keyword evidence="4 6" id="KW-1133">Transmembrane helix</keyword>
<evidence type="ECO:0000313" key="8">
    <source>
        <dbReference type="EMBL" id="AIN98500.1"/>
    </source>
</evidence>
<feature type="transmembrane region" description="Helical" evidence="6">
    <location>
        <begin position="41"/>
        <end position="63"/>
    </location>
</feature>
<dbReference type="VEuPathDB" id="TriTrypDB:LPAL13_230010300"/>
<dbReference type="GO" id="GO:0005886">
    <property type="term" value="C:plasma membrane"/>
    <property type="evidence" value="ECO:0007669"/>
    <property type="project" value="UniProtKB-SubCell"/>
</dbReference>
<feature type="transmembrane region" description="Helical" evidence="6">
    <location>
        <begin position="490"/>
        <end position="512"/>
    </location>
</feature>
<dbReference type="Pfam" id="PF02687">
    <property type="entry name" value="FtsX"/>
    <property type="match status" value="2"/>
</dbReference>
<evidence type="ECO:0000256" key="3">
    <source>
        <dbReference type="ARBA" id="ARBA00022692"/>
    </source>
</evidence>
<dbReference type="OrthoDB" id="312032at2759"/>
<feature type="transmembrane region" description="Helical" evidence="6">
    <location>
        <begin position="640"/>
        <end position="661"/>
    </location>
</feature>
<feature type="domain" description="ABC3 transporter permease C-terminal" evidence="7">
    <location>
        <begin position="978"/>
        <end position="1096"/>
    </location>
</feature>
<keyword evidence="5 6" id="KW-0472">Membrane</keyword>
<feature type="transmembrane region" description="Helical" evidence="6">
    <location>
        <begin position="1022"/>
        <end position="1048"/>
    </location>
</feature>
<feature type="transmembrane region" description="Helical" evidence="6">
    <location>
        <begin position="975"/>
        <end position="1001"/>
    </location>
</feature>
<evidence type="ECO:0000259" key="7">
    <source>
        <dbReference type="Pfam" id="PF02687"/>
    </source>
</evidence>
<proteinExistence type="predicted"/>
<feature type="transmembrane region" description="Helical" evidence="6">
    <location>
        <begin position="1068"/>
        <end position="1092"/>
    </location>
</feature>
<keyword evidence="2" id="KW-1003">Cell membrane</keyword>
<dbReference type="eggNOG" id="ENOG502QPZ9">
    <property type="taxonomic scope" value="Eukaryota"/>
</dbReference>
<evidence type="ECO:0000256" key="5">
    <source>
        <dbReference type="ARBA" id="ARBA00023136"/>
    </source>
</evidence>
<name>A0A088RRH1_LEIPA</name>
<feature type="domain" description="ABC3 transporter permease C-terminal" evidence="7">
    <location>
        <begin position="401"/>
        <end position="518"/>
    </location>
</feature>
<comment type="subcellular location">
    <subcellularLocation>
        <location evidence="1">Cell membrane</location>
        <topology evidence="1">Multi-pass membrane protein</topology>
    </subcellularLocation>
</comment>
<dbReference type="PANTHER" id="PTHR32522:SF5">
    <property type="entry name" value="ABC3 TRANSPORTER PERMEASE PROTEIN DOMAIN-CONTAINING PROTEIN"/>
    <property type="match status" value="1"/>
</dbReference>
<reference evidence="8 9" key="1">
    <citation type="journal article" date="2015" name="Sci. Rep.">
        <title>The genome of Leishmania panamensis: insights into genomics of the L. (Viannia) subgenus.</title>
        <authorList>
            <person name="Llanes A."/>
            <person name="Restrepo C.M."/>
            <person name="Vecchio G.D."/>
            <person name="Anguizola F.J."/>
            <person name="Lleonart R."/>
        </authorList>
    </citation>
    <scope>NUCLEOTIDE SEQUENCE [LARGE SCALE GENOMIC DNA]</scope>
    <source>
        <strain evidence="8 9">MHOM/PA/94/PSC-1</strain>
    </source>
</reference>
<evidence type="ECO:0000256" key="4">
    <source>
        <dbReference type="ARBA" id="ARBA00022989"/>
    </source>
</evidence>
<dbReference type="PANTHER" id="PTHR32522">
    <property type="match status" value="1"/>
</dbReference>
<evidence type="ECO:0000313" key="9">
    <source>
        <dbReference type="Proteomes" id="UP000063063"/>
    </source>
</evidence>
<dbReference type="RefSeq" id="XP_010699207.1">
    <property type="nucleotide sequence ID" value="XM_010700905.1"/>
</dbReference>
<sequence>MSIEVAVRKSEDAGDNPGLLEALKLSWAYTVADMRRRPRNIVIGIVAVMLLVFFSCLVLIGVWKAPYILLRLAELSVGEMDIILYGGGTSLLLNYTKLNHSFLQSSVVAAAAPRWIARANLSSEATYRARTHGAAGAHAAGRTTAANILLINSELEKQAGIGRGWMYREIGFDEAHIFYSASDYIGVSGNKGQRVHLDISASALKSIVGADSISYNITRPTTVRDPLSFYLMAFFTLNNITGDSVSVFDVASLSAVATMADAVESTGGKYSSALGNTVIMDCRQFLNVLVDQSCLLGPQTISPSTGYYFPSIADLFNISFPLLNPFNIQDYAMLVVLILEGRYDMYYADAKLREKMLTMKSNSVMKTVGLDFDGTIQFPLNTMIKTLDLFRNLMTAACVTVVVSIVVLGSILMFTLLQINTEERQFELAMIRAQGMPRKQIICILVMQTLAFTLPGTAGGMSLACIANAVIEHLLAGFTKAPVRLGDVPIVAVVIGIVVGLVLPLVATYGPVKGALSSSLRDALDIYRQTHNEAHVKAIRLEEMGLSMWQIFLGVFLVFAGFLVYYLMPLSFIFSSMMMFFILLDFVLICTIAGLCMMMGAIQGPAEALVLHLLLWGRETRLWTLIRKNLRSHRDRNSKAYMMFLLSVACLVASGIMFGMLSTVSSQLAELTTGAPVTVTSKSFSNPLDQADIDAFMQGEGRLYATQWAYTSFALLEYPQISGNTQVASLIGNFKTLGVRAVTEFFMDATYPDFNMVNSYSSDYKYPINTFGQRDVIRSMYEDPPQRNVSSDHGIIVTGFPSGEKIPNVTAKESQVIPMILSSAAQDQIGLNVNSTAQLRFSYFLNDSLQLKSTIFYLEPRALMDRISGFFAVSSLPVLFNKGTILIPTKYFQRLLNPVELDFDPTQRVSIMNGSVLEVRQEVLYVQLRSNVTKRDREIFVNALQAHTNTLYHVTVDTVATVEQLRSVQDLIMGFFYFTSVICIILCAFMMWATFISNVQLNAWTFGVLRSLGFRTAQLIRCAIYEALCLVLSAFVLGLMVGCVVGAITAVELSQIMIIPLRFNFPYVLVLIVFGMAVVAAVVGSIVPFLSLCKKPISFVLRGV</sequence>
<evidence type="ECO:0000256" key="2">
    <source>
        <dbReference type="ARBA" id="ARBA00022475"/>
    </source>
</evidence>
<dbReference type="VEuPathDB" id="TriTrypDB:LPMP_230490"/>
<organism evidence="8 9">
    <name type="scientific">Leishmania panamensis</name>
    <dbReference type="NCBI Taxonomy" id="5679"/>
    <lineage>
        <taxon>Eukaryota</taxon>
        <taxon>Discoba</taxon>
        <taxon>Euglenozoa</taxon>
        <taxon>Kinetoplastea</taxon>
        <taxon>Metakinetoplastina</taxon>
        <taxon>Trypanosomatida</taxon>
        <taxon>Trypanosomatidae</taxon>
        <taxon>Leishmaniinae</taxon>
        <taxon>Leishmania</taxon>
        <taxon>Leishmania guyanensis species complex</taxon>
    </lineage>
</organism>
<dbReference type="Proteomes" id="UP000063063">
    <property type="component" value="Chromosome 23"/>
</dbReference>
<dbReference type="AlphaFoldDB" id="A0A088RRH1"/>
<accession>A0A088RRH1</accession>
<protein>
    <submittedName>
        <fullName evidence="8">Permease-like protein, putative</fullName>
    </submittedName>
</protein>
<dbReference type="EMBL" id="CP009392">
    <property type="protein sequence ID" value="AIN98500.1"/>
    <property type="molecule type" value="Genomic_DNA"/>
</dbReference>
<feature type="transmembrane region" description="Helical" evidence="6">
    <location>
        <begin position="573"/>
        <end position="596"/>
    </location>
</feature>
<keyword evidence="9" id="KW-1185">Reference proteome</keyword>
<evidence type="ECO:0000256" key="1">
    <source>
        <dbReference type="ARBA" id="ARBA00004651"/>
    </source>
</evidence>
<dbReference type="GeneID" id="22575253"/>
<dbReference type="KEGG" id="lpan:LPMP_230490"/>
<keyword evidence="3 6" id="KW-0812">Transmembrane</keyword>